<dbReference type="OrthoDB" id="9813552at2"/>
<dbReference type="PROSITE" id="PS51372">
    <property type="entry name" value="PRD_2"/>
    <property type="match status" value="2"/>
</dbReference>
<evidence type="ECO:0000259" key="2">
    <source>
        <dbReference type="PROSITE" id="PS51372"/>
    </source>
</evidence>
<feature type="domain" description="PRD" evidence="2">
    <location>
        <begin position="169"/>
        <end position="277"/>
    </location>
</feature>
<dbReference type="EMBL" id="RKMG01000025">
    <property type="protein sequence ID" value="RPA58221.1"/>
    <property type="molecule type" value="Genomic_DNA"/>
</dbReference>
<gene>
    <name evidence="3" type="ORF">EF384_07515</name>
</gene>
<dbReference type="SMART" id="SM01061">
    <property type="entry name" value="CAT_RBD"/>
    <property type="match status" value="1"/>
</dbReference>
<dbReference type="GO" id="GO:0003723">
    <property type="term" value="F:RNA binding"/>
    <property type="evidence" value="ECO:0007669"/>
    <property type="project" value="InterPro"/>
</dbReference>
<comment type="caution">
    <text evidence="3">The sequence shown here is derived from an EMBL/GenBank/DDBJ whole genome shotgun (WGS) entry which is preliminary data.</text>
</comment>
<dbReference type="Gene3D" id="1.10.1790.10">
    <property type="entry name" value="PRD domain"/>
    <property type="match status" value="2"/>
</dbReference>
<dbReference type="Pfam" id="PF03123">
    <property type="entry name" value="CAT_RBD"/>
    <property type="match status" value="1"/>
</dbReference>
<name>A0A3N4GGK4_9LACT</name>
<protein>
    <submittedName>
        <fullName evidence="3">PRD domain-containing protein</fullName>
    </submittedName>
</protein>
<proteinExistence type="predicted"/>
<dbReference type="AlphaFoldDB" id="A0A3N4GGK4"/>
<dbReference type="NCBIfam" id="NF046042">
    <property type="entry name" value="LicT"/>
    <property type="match status" value="1"/>
</dbReference>
<sequence>MEIIKVFNNNAVLAIDNEKEEVVVMGKGIGFGKRSGDEFDDNLIEKVFKENAVDDTFQELFVELSSGEVTSILEIVKHAEQVLDQDFMSNIYVTLADHIHFAIERYKQDLPLTNPLAWDVKRLFNEEFQVGKDALDIVEKNVGIRLPTNEAASIALHLINARKKEGRMNKTVAAVRIVSSILDIVQYHFGHEFDEDTLAYSRFVTHLQFFSHRVLNGEVSNDGEAFLYDQVSRSYPDAMACAKKIGVFIENSYAYKVSKEELVYLTIHIQKIIQKNI</sequence>
<reference evidence="3 4" key="1">
    <citation type="submission" date="2018-11" db="EMBL/GenBank/DDBJ databases">
        <title>Aerococcus sp. SJQ22, whole genome shotgun sequence.</title>
        <authorList>
            <person name="Sun L."/>
            <person name="Gao X."/>
            <person name="Chen W."/>
            <person name="Huang K."/>
        </authorList>
    </citation>
    <scope>NUCLEOTIDE SEQUENCE [LARGE SCALE GENOMIC DNA]</scope>
    <source>
        <strain evidence="3 4">SJQ22</strain>
    </source>
</reference>
<dbReference type="InterPro" id="IPR036634">
    <property type="entry name" value="PRD_sf"/>
</dbReference>
<dbReference type="InterPro" id="IPR050661">
    <property type="entry name" value="BglG_antiterminators"/>
</dbReference>
<dbReference type="SUPFAM" id="SSF63520">
    <property type="entry name" value="PTS-regulatory domain, PRD"/>
    <property type="match status" value="2"/>
</dbReference>
<evidence type="ECO:0000256" key="1">
    <source>
        <dbReference type="ARBA" id="ARBA00022737"/>
    </source>
</evidence>
<dbReference type="Pfam" id="PF00874">
    <property type="entry name" value="PRD"/>
    <property type="match status" value="2"/>
</dbReference>
<keyword evidence="1" id="KW-0677">Repeat</keyword>
<dbReference type="InterPro" id="IPR004341">
    <property type="entry name" value="CAT_RNA-bd_dom"/>
</dbReference>
<dbReference type="Proteomes" id="UP000273977">
    <property type="component" value="Unassembled WGS sequence"/>
</dbReference>
<feature type="domain" description="PRD" evidence="2">
    <location>
        <begin position="63"/>
        <end position="168"/>
    </location>
</feature>
<dbReference type="RefSeq" id="WP_123780795.1">
    <property type="nucleotide sequence ID" value="NZ_RKMG01000025.1"/>
</dbReference>
<dbReference type="PANTHER" id="PTHR30185:SF15">
    <property type="entry name" value="CRYPTIC BETA-GLUCOSIDE BGL OPERON ANTITERMINATOR"/>
    <property type="match status" value="1"/>
</dbReference>
<dbReference type="GO" id="GO:0006355">
    <property type="term" value="P:regulation of DNA-templated transcription"/>
    <property type="evidence" value="ECO:0007669"/>
    <property type="project" value="InterPro"/>
</dbReference>
<evidence type="ECO:0000313" key="3">
    <source>
        <dbReference type="EMBL" id="RPA58221.1"/>
    </source>
</evidence>
<dbReference type="Gene3D" id="2.30.24.10">
    <property type="entry name" value="CAT RNA-binding domain"/>
    <property type="match status" value="1"/>
</dbReference>
<evidence type="ECO:0000313" key="4">
    <source>
        <dbReference type="Proteomes" id="UP000273977"/>
    </source>
</evidence>
<dbReference type="SUPFAM" id="SSF50151">
    <property type="entry name" value="SacY-like RNA-binding domain"/>
    <property type="match status" value="1"/>
</dbReference>
<keyword evidence="4" id="KW-1185">Reference proteome</keyword>
<dbReference type="InterPro" id="IPR011608">
    <property type="entry name" value="PRD"/>
</dbReference>
<accession>A0A3N4GGK4</accession>
<organism evidence="3 4">
    <name type="scientific">Aerococcus agrisoli</name>
    <dbReference type="NCBI Taxonomy" id="2487350"/>
    <lineage>
        <taxon>Bacteria</taxon>
        <taxon>Bacillati</taxon>
        <taxon>Bacillota</taxon>
        <taxon>Bacilli</taxon>
        <taxon>Lactobacillales</taxon>
        <taxon>Aerococcaceae</taxon>
        <taxon>Aerococcus</taxon>
    </lineage>
</organism>
<dbReference type="InterPro" id="IPR036650">
    <property type="entry name" value="CAT_RNA-bd_dom_sf"/>
</dbReference>
<dbReference type="PANTHER" id="PTHR30185">
    <property type="entry name" value="CRYPTIC BETA-GLUCOSIDE BGL OPERON ANTITERMINATOR"/>
    <property type="match status" value="1"/>
</dbReference>